<dbReference type="Pfam" id="PF13420">
    <property type="entry name" value="Acetyltransf_4"/>
    <property type="match status" value="1"/>
</dbReference>
<gene>
    <name evidence="4" type="ORF">H6A20_04380</name>
</gene>
<dbReference type="Gene3D" id="3.40.630.30">
    <property type="match status" value="1"/>
</dbReference>
<protein>
    <submittedName>
        <fullName evidence="4">GNAT family N-acetyltransferase</fullName>
    </submittedName>
</protein>
<dbReference type="AlphaFoldDB" id="A0A939BG29"/>
<evidence type="ECO:0000313" key="4">
    <source>
        <dbReference type="EMBL" id="MBM6947903.1"/>
    </source>
</evidence>
<feature type="domain" description="N-acetyltransferase" evidence="3">
    <location>
        <begin position="6"/>
        <end position="174"/>
    </location>
</feature>
<reference evidence="4" key="1">
    <citation type="submission" date="2020-08" db="EMBL/GenBank/DDBJ databases">
        <authorList>
            <person name="Cejkova D."/>
            <person name="Kubasova T."/>
            <person name="Jahodarova E."/>
            <person name="Rychlik I."/>
        </authorList>
    </citation>
    <scope>NUCLEOTIDE SEQUENCE</scope>
    <source>
        <strain evidence="4">An582</strain>
    </source>
</reference>
<dbReference type="PROSITE" id="PS51186">
    <property type="entry name" value="GNAT"/>
    <property type="match status" value="1"/>
</dbReference>
<accession>A0A939BG29</accession>
<dbReference type="SUPFAM" id="SSF55729">
    <property type="entry name" value="Acyl-CoA N-acyltransferases (Nat)"/>
    <property type="match status" value="1"/>
</dbReference>
<dbReference type="EMBL" id="JACJKS010000004">
    <property type="protein sequence ID" value="MBM6947903.1"/>
    <property type="molecule type" value="Genomic_DNA"/>
</dbReference>
<dbReference type="RefSeq" id="WP_204905951.1">
    <property type="nucleotide sequence ID" value="NZ_JACJKS010000004.1"/>
</dbReference>
<reference evidence="4" key="2">
    <citation type="journal article" date="2021" name="Sci. Rep.">
        <title>The distribution of antibiotic resistance genes in chicken gut microbiota commensals.</title>
        <authorList>
            <person name="Juricova H."/>
            <person name="Matiasovicova J."/>
            <person name="Kubasova T."/>
            <person name="Cejkova D."/>
            <person name="Rychlik I."/>
        </authorList>
    </citation>
    <scope>NUCLEOTIDE SEQUENCE</scope>
    <source>
        <strain evidence="4">An582</strain>
    </source>
</reference>
<dbReference type="PANTHER" id="PTHR43072:SF23">
    <property type="entry name" value="UPF0039 PROTEIN C11D3.02C"/>
    <property type="match status" value="1"/>
</dbReference>
<evidence type="ECO:0000259" key="3">
    <source>
        <dbReference type="PROSITE" id="PS51186"/>
    </source>
</evidence>
<keyword evidence="1" id="KW-0808">Transferase</keyword>
<name>A0A939BG29_9CLOT</name>
<proteinExistence type="predicted"/>
<organism evidence="4 5">
    <name type="scientific">Mordavella massiliensis</name>
    <dbReference type="NCBI Taxonomy" id="1871024"/>
    <lineage>
        <taxon>Bacteria</taxon>
        <taxon>Bacillati</taxon>
        <taxon>Bacillota</taxon>
        <taxon>Clostridia</taxon>
        <taxon>Eubacteriales</taxon>
        <taxon>Clostridiaceae</taxon>
        <taxon>Mordavella</taxon>
    </lineage>
</organism>
<dbReference type="Proteomes" id="UP000705508">
    <property type="component" value="Unassembled WGS sequence"/>
</dbReference>
<dbReference type="InterPro" id="IPR000182">
    <property type="entry name" value="GNAT_dom"/>
</dbReference>
<dbReference type="PANTHER" id="PTHR43072">
    <property type="entry name" value="N-ACETYLTRANSFERASE"/>
    <property type="match status" value="1"/>
</dbReference>
<sequence>MLKDDVTLRVAREEDAGELLAIYAPYVEKTAVSFEYEAPTVEEFRGRICRIRKRYPYLVAEAGGEILGYAYASAFHERKAFDHAVEMSVYLREDRRRGGLGRRLYEALECILKEQNITDLCAWIAAPDGDDPYLTWDSIRFHERMGYETAGEFRRCGYKFHRWYHMRWMTKNIGGHLEQQPPVLPFAAIRERIEEKYGIS</sequence>
<evidence type="ECO:0000256" key="2">
    <source>
        <dbReference type="ARBA" id="ARBA00023315"/>
    </source>
</evidence>
<comment type="caution">
    <text evidence="4">The sequence shown here is derived from an EMBL/GenBank/DDBJ whole genome shotgun (WGS) entry which is preliminary data.</text>
</comment>
<dbReference type="GO" id="GO:0016747">
    <property type="term" value="F:acyltransferase activity, transferring groups other than amino-acyl groups"/>
    <property type="evidence" value="ECO:0007669"/>
    <property type="project" value="InterPro"/>
</dbReference>
<evidence type="ECO:0000313" key="5">
    <source>
        <dbReference type="Proteomes" id="UP000705508"/>
    </source>
</evidence>
<evidence type="ECO:0000256" key="1">
    <source>
        <dbReference type="ARBA" id="ARBA00022679"/>
    </source>
</evidence>
<dbReference type="InterPro" id="IPR016181">
    <property type="entry name" value="Acyl_CoA_acyltransferase"/>
</dbReference>
<keyword evidence="2" id="KW-0012">Acyltransferase</keyword>